<evidence type="ECO:0000313" key="2">
    <source>
        <dbReference type="EMBL" id="GGG03490.1"/>
    </source>
</evidence>
<name>A0A917CZD6_9BACL</name>
<dbReference type="EMBL" id="BMKR01000036">
    <property type="protein sequence ID" value="GGG03490.1"/>
    <property type="molecule type" value="Genomic_DNA"/>
</dbReference>
<reference evidence="2" key="2">
    <citation type="submission" date="2020-09" db="EMBL/GenBank/DDBJ databases">
        <authorList>
            <person name="Sun Q."/>
            <person name="Zhou Y."/>
        </authorList>
    </citation>
    <scope>NUCLEOTIDE SEQUENCE</scope>
    <source>
        <strain evidence="2">CGMCC 1.16134</strain>
    </source>
</reference>
<accession>A0A917CZD6</accession>
<keyword evidence="1" id="KW-0812">Transmembrane</keyword>
<dbReference type="Proteomes" id="UP000637643">
    <property type="component" value="Unassembled WGS sequence"/>
</dbReference>
<evidence type="ECO:0000256" key="1">
    <source>
        <dbReference type="SAM" id="Phobius"/>
    </source>
</evidence>
<keyword evidence="3" id="KW-1185">Reference proteome</keyword>
<reference evidence="2" key="1">
    <citation type="journal article" date="2014" name="Int. J. Syst. Evol. Microbiol.">
        <title>Complete genome sequence of Corynebacterium casei LMG S-19264T (=DSM 44701T), isolated from a smear-ripened cheese.</title>
        <authorList>
            <consortium name="US DOE Joint Genome Institute (JGI-PGF)"/>
            <person name="Walter F."/>
            <person name="Albersmeier A."/>
            <person name="Kalinowski J."/>
            <person name="Ruckert C."/>
        </authorList>
    </citation>
    <scope>NUCLEOTIDE SEQUENCE</scope>
    <source>
        <strain evidence="2">CGMCC 1.16134</strain>
    </source>
</reference>
<gene>
    <name evidence="2" type="ORF">GCM10010912_55220</name>
</gene>
<dbReference type="Pfam" id="PF19700">
    <property type="entry name" value="DUF6198"/>
    <property type="match status" value="1"/>
</dbReference>
<dbReference type="InterPro" id="IPR038750">
    <property type="entry name" value="YczE/YyaS-like"/>
</dbReference>
<proteinExistence type="predicted"/>
<organism evidence="2 3">
    <name type="scientific">Paenibacillus albidus</name>
    <dbReference type="NCBI Taxonomy" id="2041023"/>
    <lineage>
        <taxon>Bacteria</taxon>
        <taxon>Bacillati</taxon>
        <taxon>Bacillota</taxon>
        <taxon>Bacilli</taxon>
        <taxon>Bacillales</taxon>
        <taxon>Paenibacillaceae</taxon>
        <taxon>Paenibacillus</taxon>
    </lineage>
</organism>
<evidence type="ECO:0000313" key="3">
    <source>
        <dbReference type="Proteomes" id="UP000637643"/>
    </source>
</evidence>
<feature type="transmembrane region" description="Helical" evidence="1">
    <location>
        <begin position="12"/>
        <end position="29"/>
    </location>
</feature>
<keyword evidence="1" id="KW-1133">Transmembrane helix</keyword>
<comment type="caution">
    <text evidence="2">The sequence shown here is derived from an EMBL/GenBank/DDBJ whole genome shotgun (WGS) entry which is preliminary data.</text>
</comment>
<feature type="transmembrane region" description="Helical" evidence="1">
    <location>
        <begin position="49"/>
        <end position="67"/>
    </location>
</feature>
<dbReference type="AlphaFoldDB" id="A0A917CZD6"/>
<keyword evidence="1" id="KW-0472">Membrane</keyword>
<sequence length="83" mass="9478">MPIFRKFGKRLFILVLAMVFSAIGVSLFIECNIGSDTLTVLLDGLHKSFGISLGLTSFLLNIIFLLYRRQLRNCRCHFNRQIG</sequence>
<protein>
    <submittedName>
        <fullName evidence="2">Uncharacterized protein</fullName>
    </submittedName>
</protein>